<feature type="region of interest" description="Disordered" evidence="1">
    <location>
        <begin position="161"/>
        <end position="184"/>
    </location>
</feature>
<feature type="region of interest" description="Disordered" evidence="1">
    <location>
        <begin position="1"/>
        <end position="37"/>
    </location>
</feature>
<feature type="region of interest" description="Disordered" evidence="1">
    <location>
        <begin position="221"/>
        <end position="263"/>
    </location>
</feature>
<reference evidence="2 3" key="1">
    <citation type="submission" date="2019-05" db="EMBL/GenBank/DDBJ databases">
        <title>Another draft genome of Portunus trituberculatus and its Hox gene families provides insights of decapod evolution.</title>
        <authorList>
            <person name="Jeong J.-H."/>
            <person name="Song I."/>
            <person name="Kim S."/>
            <person name="Choi T."/>
            <person name="Kim D."/>
            <person name="Ryu S."/>
            <person name="Kim W."/>
        </authorList>
    </citation>
    <scope>NUCLEOTIDE SEQUENCE [LARGE SCALE GENOMIC DNA]</scope>
    <source>
        <tissue evidence="2">Muscle</tissue>
    </source>
</reference>
<name>A0A5B7FPA5_PORTR</name>
<sequence>MSCMSPARQEVTSVLDPEERGTLQKGGGGRRGMRGACAKPSTAAGTKLWWSYRSLPHMVCCRTLASLKPLSHRSSEACSGVLSCTEGAAAPPHWRGEACLTTLPRDYWSSHSLSGRRDVLEGRCSRLPSLAVSAWRAQVEASRSREGPIWLANLPRPSRKVEVRKGGKETGRRRGGKRGGPASTVSCELIESSGRAQGKGRAGAGRGKVGGAAHLKTHTTIQAGGTHTRPPPSHPNLSCNAGRGKAQGGAARRDVRLSRRGTF</sequence>
<feature type="compositionally biased region" description="Basic and acidic residues" evidence="1">
    <location>
        <begin position="161"/>
        <end position="172"/>
    </location>
</feature>
<dbReference type="Proteomes" id="UP000324222">
    <property type="component" value="Unassembled WGS sequence"/>
</dbReference>
<dbReference type="AlphaFoldDB" id="A0A5B7FPA5"/>
<proteinExistence type="predicted"/>
<accession>A0A5B7FPA5</accession>
<protein>
    <submittedName>
        <fullName evidence="2">Uncharacterized protein</fullName>
    </submittedName>
</protein>
<keyword evidence="3" id="KW-1185">Reference proteome</keyword>
<evidence type="ECO:0000256" key="1">
    <source>
        <dbReference type="SAM" id="MobiDB-lite"/>
    </source>
</evidence>
<gene>
    <name evidence="2" type="ORF">E2C01_040634</name>
</gene>
<dbReference type="EMBL" id="VSRR010007446">
    <property type="protein sequence ID" value="MPC46903.1"/>
    <property type="molecule type" value="Genomic_DNA"/>
</dbReference>
<feature type="compositionally biased region" description="Low complexity" evidence="1">
    <location>
        <begin position="241"/>
        <end position="250"/>
    </location>
</feature>
<evidence type="ECO:0000313" key="2">
    <source>
        <dbReference type="EMBL" id="MPC46903.1"/>
    </source>
</evidence>
<comment type="caution">
    <text evidence="2">The sequence shown here is derived from an EMBL/GenBank/DDBJ whole genome shotgun (WGS) entry which is preliminary data.</text>
</comment>
<organism evidence="2 3">
    <name type="scientific">Portunus trituberculatus</name>
    <name type="common">Swimming crab</name>
    <name type="synonym">Neptunus trituberculatus</name>
    <dbReference type="NCBI Taxonomy" id="210409"/>
    <lineage>
        <taxon>Eukaryota</taxon>
        <taxon>Metazoa</taxon>
        <taxon>Ecdysozoa</taxon>
        <taxon>Arthropoda</taxon>
        <taxon>Crustacea</taxon>
        <taxon>Multicrustacea</taxon>
        <taxon>Malacostraca</taxon>
        <taxon>Eumalacostraca</taxon>
        <taxon>Eucarida</taxon>
        <taxon>Decapoda</taxon>
        <taxon>Pleocyemata</taxon>
        <taxon>Brachyura</taxon>
        <taxon>Eubrachyura</taxon>
        <taxon>Portunoidea</taxon>
        <taxon>Portunidae</taxon>
        <taxon>Portuninae</taxon>
        <taxon>Portunus</taxon>
    </lineage>
</organism>
<evidence type="ECO:0000313" key="3">
    <source>
        <dbReference type="Proteomes" id="UP000324222"/>
    </source>
</evidence>